<keyword evidence="7" id="KW-0406">Ion transport</keyword>
<comment type="subcellular location">
    <subcellularLocation>
        <location evidence="1">Cell membrane</location>
        <topology evidence="1">Multi-pass membrane protein</topology>
    </subcellularLocation>
    <subcellularLocation>
        <location evidence="9">Membrane</location>
        <topology evidence="9">Multi-pass membrane protein</topology>
    </subcellularLocation>
</comment>
<feature type="transmembrane region" description="Helical" evidence="10">
    <location>
        <begin position="303"/>
        <end position="321"/>
    </location>
</feature>
<proteinExistence type="predicted"/>
<gene>
    <name evidence="15" type="ORF">SAMN06265368_0646</name>
</gene>
<feature type="transmembrane region" description="Helical" evidence="10">
    <location>
        <begin position="630"/>
        <end position="649"/>
    </location>
</feature>
<dbReference type="Pfam" id="PF20501">
    <property type="entry name" value="MbhE"/>
    <property type="match status" value="1"/>
</dbReference>
<keyword evidence="4" id="KW-1003">Cell membrane</keyword>
<dbReference type="InterPro" id="IPR001516">
    <property type="entry name" value="Proton_antipo_N"/>
</dbReference>
<dbReference type="GO" id="GO:0006811">
    <property type="term" value="P:monoatomic ion transport"/>
    <property type="evidence" value="ECO:0007669"/>
    <property type="project" value="UniProtKB-KW"/>
</dbReference>
<organism evidence="15 16">
    <name type="scientific">Cohaesibacter gelatinilyticus</name>
    <dbReference type="NCBI Taxonomy" id="372072"/>
    <lineage>
        <taxon>Bacteria</taxon>
        <taxon>Pseudomonadati</taxon>
        <taxon>Pseudomonadota</taxon>
        <taxon>Alphaproteobacteria</taxon>
        <taxon>Hyphomicrobiales</taxon>
        <taxon>Cohaesibacteraceae</taxon>
    </lineage>
</organism>
<feature type="transmembrane region" description="Helical" evidence="10">
    <location>
        <begin position="454"/>
        <end position="477"/>
    </location>
</feature>
<evidence type="ECO:0000256" key="4">
    <source>
        <dbReference type="ARBA" id="ARBA00022475"/>
    </source>
</evidence>
<dbReference type="EMBL" id="OBEL01000001">
    <property type="protein sequence ID" value="SNZ07077.1"/>
    <property type="molecule type" value="Genomic_DNA"/>
</dbReference>
<evidence type="ECO:0000256" key="6">
    <source>
        <dbReference type="ARBA" id="ARBA00022989"/>
    </source>
</evidence>
<evidence type="ECO:0000256" key="2">
    <source>
        <dbReference type="ARBA" id="ARBA00022448"/>
    </source>
</evidence>
<dbReference type="PRINTS" id="PR01434">
    <property type="entry name" value="NADHDHGNASE5"/>
</dbReference>
<dbReference type="GO" id="GO:0015297">
    <property type="term" value="F:antiporter activity"/>
    <property type="evidence" value="ECO:0007669"/>
    <property type="project" value="UniProtKB-KW"/>
</dbReference>
<feature type="transmembrane region" description="Helical" evidence="10">
    <location>
        <begin position="603"/>
        <end position="623"/>
    </location>
</feature>
<evidence type="ECO:0000256" key="5">
    <source>
        <dbReference type="ARBA" id="ARBA00022692"/>
    </source>
</evidence>
<feature type="domain" description="MrpA C-terminal/MbhD" evidence="13">
    <location>
        <begin position="613"/>
        <end position="675"/>
    </location>
</feature>
<keyword evidence="16" id="KW-1185">Reference proteome</keyword>
<evidence type="ECO:0000256" key="8">
    <source>
        <dbReference type="ARBA" id="ARBA00023136"/>
    </source>
</evidence>
<keyword evidence="8 10" id="KW-0472">Membrane</keyword>
<feature type="transmembrane region" description="Helical" evidence="10">
    <location>
        <begin position="572"/>
        <end position="591"/>
    </location>
</feature>
<reference evidence="15 16" key="1">
    <citation type="submission" date="2017-09" db="EMBL/GenBank/DDBJ databases">
        <authorList>
            <person name="Ehlers B."/>
            <person name="Leendertz F.H."/>
        </authorList>
    </citation>
    <scope>NUCLEOTIDE SEQUENCE [LARGE SCALE GENOMIC DNA]</scope>
    <source>
        <strain evidence="15 16">DSM 18289</strain>
    </source>
</reference>
<feature type="transmembrane region" description="Helical" evidence="10">
    <location>
        <begin position="276"/>
        <end position="296"/>
    </location>
</feature>
<evidence type="ECO:0000256" key="7">
    <source>
        <dbReference type="ARBA" id="ARBA00023065"/>
    </source>
</evidence>
<dbReference type="InterPro" id="IPR025383">
    <property type="entry name" value="MrpA_C/MbhD"/>
</dbReference>
<dbReference type="NCBIfam" id="NF009287">
    <property type="entry name" value="PRK12647.1"/>
    <property type="match status" value="1"/>
</dbReference>
<feature type="transmembrane region" description="Helical" evidence="10">
    <location>
        <begin position="655"/>
        <end position="673"/>
    </location>
</feature>
<feature type="domain" description="NADH-Ubiquinone oxidoreductase (complex I) chain 5 N-terminal" evidence="12">
    <location>
        <begin position="72"/>
        <end position="116"/>
    </location>
</feature>
<keyword evidence="2" id="KW-0813">Transport</keyword>
<feature type="transmembrane region" description="Helical" evidence="10">
    <location>
        <begin position="33"/>
        <end position="54"/>
    </location>
</feature>
<evidence type="ECO:0000256" key="9">
    <source>
        <dbReference type="RuleBase" id="RU000320"/>
    </source>
</evidence>
<feature type="transmembrane region" description="Helical" evidence="10">
    <location>
        <begin position="412"/>
        <end position="434"/>
    </location>
</feature>
<dbReference type="PANTHER" id="PTHR43373">
    <property type="entry name" value="NA(+)/H(+) ANTIPORTER SUBUNIT"/>
    <property type="match status" value="1"/>
</dbReference>
<dbReference type="AlphaFoldDB" id="A0A285NDP9"/>
<dbReference type="Proteomes" id="UP000219439">
    <property type="component" value="Unassembled WGS sequence"/>
</dbReference>
<feature type="transmembrane region" description="Helical" evidence="10">
    <location>
        <begin position="6"/>
        <end position="26"/>
    </location>
</feature>
<evidence type="ECO:0000256" key="3">
    <source>
        <dbReference type="ARBA" id="ARBA00022449"/>
    </source>
</evidence>
<evidence type="ECO:0000259" key="11">
    <source>
        <dbReference type="Pfam" id="PF00361"/>
    </source>
</evidence>
<protein>
    <submittedName>
        <fullName evidence="15">Multisubunit sodium/proton antiporter, MrpA subunit</fullName>
    </submittedName>
</protein>
<evidence type="ECO:0000256" key="1">
    <source>
        <dbReference type="ARBA" id="ARBA00004651"/>
    </source>
</evidence>
<evidence type="ECO:0000256" key="10">
    <source>
        <dbReference type="SAM" id="Phobius"/>
    </source>
</evidence>
<feature type="transmembrane region" description="Helical" evidence="10">
    <location>
        <begin position="74"/>
        <end position="103"/>
    </location>
</feature>
<feature type="transmembrane region" description="Helical" evidence="10">
    <location>
        <begin position="370"/>
        <end position="392"/>
    </location>
</feature>
<evidence type="ECO:0000259" key="13">
    <source>
        <dbReference type="Pfam" id="PF13244"/>
    </source>
</evidence>
<keyword evidence="6 10" id="KW-1133">Transmembrane helix</keyword>
<dbReference type="RefSeq" id="WP_097151952.1">
    <property type="nucleotide sequence ID" value="NZ_OBEL01000001.1"/>
</dbReference>
<evidence type="ECO:0000313" key="16">
    <source>
        <dbReference type="Proteomes" id="UP000219439"/>
    </source>
</evidence>
<dbReference type="GO" id="GO:0005886">
    <property type="term" value="C:plasma membrane"/>
    <property type="evidence" value="ECO:0007669"/>
    <property type="project" value="UniProtKB-SubCell"/>
</dbReference>
<feature type="transmembrane region" description="Helical" evidence="10">
    <location>
        <begin position="209"/>
        <end position="225"/>
    </location>
</feature>
<keyword evidence="3" id="KW-0050">Antiport</keyword>
<feature type="transmembrane region" description="Helical" evidence="10">
    <location>
        <begin position="167"/>
        <end position="189"/>
    </location>
</feature>
<evidence type="ECO:0000313" key="15">
    <source>
        <dbReference type="EMBL" id="SNZ07077.1"/>
    </source>
</evidence>
<feature type="domain" description="MrpA C-terminal/MbhE" evidence="14">
    <location>
        <begin position="690"/>
        <end position="772"/>
    </location>
</feature>
<feature type="transmembrane region" description="Helical" evidence="10">
    <location>
        <begin position="115"/>
        <end position="132"/>
    </location>
</feature>
<evidence type="ECO:0000259" key="14">
    <source>
        <dbReference type="Pfam" id="PF20501"/>
    </source>
</evidence>
<evidence type="ECO:0000259" key="12">
    <source>
        <dbReference type="Pfam" id="PF00662"/>
    </source>
</evidence>
<feature type="transmembrane region" description="Helical" evidence="10">
    <location>
        <begin position="748"/>
        <end position="766"/>
    </location>
</feature>
<dbReference type="InterPro" id="IPR001750">
    <property type="entry name" value="ND/Mrp_TM"/>
</dbReference>
<dbReference type="OrthoDB" id="9811798at2"/>
<feature type="transmembrane region" description="Helical" evidence="10">
    <location>
        <begin position="327"/>
        <end position="349"/>
    </location>
</feature>
<dbReference type="Pfam" id="PF13244">
    <property type="entry name" value="MbhD"/>
    <property type="match status" value="1"/>
</dbReference>
<feature type="transmembrane region" description="Helical" evidence="10">
    <location>
        <begin position="685"/>
        <end position="709"/>
    </location>
</feature>
<feature type="domain" description="NADH:quinone oxidoreductase/Mrp antiporter transmembrane" evidence="11">
    <location>
        <begin position="132"/>
        <end position="417"/>
    </location>
</feature>
<accession>A0A285NDP9</accession>
<feature type="transmembrane region" description="Helical" evidence="10">
    <location>
        <begin position="497"/>
        <end position="521"/>
    </location>
</feature>
<sequence length="791" mass="84962">MALDFSDYTFWALVAPFAAAAIAPLAKKWLGHNAAWLLALVPAAIFLHLWNYILPVSNGTPVVLAQDWVPIYNLKFSIFIDGLSLLFALLISGIGTFIILYAGGYLKGHADQGRFFSFLFLFMGSMLGVVLADNLITLFIYWELTSITSFLLIGFNHKLEASRRAAIQALVVTGGGGLALLAGFILMAHTGGTWEMSELLGNRDILKDSPIYSAILLLVLGGAFTKSAQFPFHFWLPNAMEAPTPVSAYLHSATMVKAGVYLLMRVNPILGDTVLWSIILPTAGGLTLLIGTWMALRQRDLKLVLAFTTVASLGLLVMLVGTSNETAITGAVMYLFAHALFKGGLFMIVGTVDHEAGTRDLTKLGGLRKLMPISFITAILAALSMGGLWPMIGFVAKEEVYAGIFGTSPHFIAITAVAVIGNAMMFAAGFIVAIRPFFGHEKKTPRKAHEGPALLVAGPIVLSSLGLISMIFGGFTAHSLLAPMASSVAGVQAHVKIGFGLHFNAALALSAVTIVLGILFYRNADRIRNAKGYVIEFLGSGPDKAFDYVIAGLVRGATGVTRILQNGSMEGYLTFTFLISAAALVLPLLMFNELPAIPDIPRLHFYEWGVLGLAVIGLIAILIAKTRLTAIVSLGIQGFAVALIFMMFGAPDLSFTQFMVETLSVVIIALVMTRLSLKERDPRPIYQFVLDSIVAVSIGGGIALLLIAVTQTTFDPSLSNFFTENSRLIAHGRNIVNVIIVDFRGLDTLGEIAVVMITGLSVAALIRGTRKAYRKNIDPIDDMLKSEGADK</sequence>
<keyword evidence="5 9" id="KW-0812">Transmembrane</keyword>
<dbReference type="PANTHER" id="PTHR43373:SF1">
    <property type="entry name" value="NA(+)_H(+) ANTIPORTER SUBUNIT A"/>
    <property type="match status" value="1"/>
</dbReference>
<name>A0A285NDP9_9HYPH</name>
<dbReference type="InterPro" id="IPR050616">
    <property type="entry name" value="CPA3_Na-H_Antiporter_A"/>
</dbReference>
<dbReference type="Pfam" id="PF00662">
    <property type="entry name" value="Proton_antipo_N"/>
    <property type="match status" value="1"/>
</dbReference>
<dbReference type="Pfam" id="PF00361">
    <property type="entry name" value="Proton_antipo_M"/>
    <property type="match status" value="1"/>
</dbReference>
<dbReference type="InterPro" id="IPR046806">
    <property type="entry name" value="MrpA_C/MbhE"/>
</dbReference>